<dbReference type="EMBL" id="JAPCXB010000036">
    <property type="protein sequence ID" value="KAJ1613287.1"/>
    <property type="molecule type" value="Genomic_DNA"/>
</dbReference>
<accession>A0ABQ8P9L4</accession>
<dbReference type="Proteomes" id="UP001071777">
    <property type="component" value="Unassembled WGS sequence"/>
</dbReference>
<protein>
    <recommendedName>
        <fullName evidence="3">AP2/ERF domain-containing protein</fullName>
    </recommendedName>
</protein>
<organism evidence="1 2">
    <name type="scientific">Cryptosporidium canis</name>
    <dbReference type="NCBI Taxonomy" id="195482"/>
    <lineage>
        <taxon>Eukaryota</taxon>
        <taxon>Sar</taxon>
        <taxon>Alveolata</taxon>
        <taxon>Apicomplexa</taxon>
        <taxon>Conoidasida</taxon>
        <taxon>Coccidia</taxon>
        <taxon>Eucoccidiorida</taxon>
        <taxon>Eimeriorina</taxon>
        <taxon>Cryptosporidiidae</taxon>
        <taxon>Cryptosporidium</taxon>
    </lineage>
</organism>
<comment type="caution">
    <text evidence="1">The sequence shown here is derived from an EMBL/GenBank/DDBJ whole genome shotgun (WGS) entry which is preliminary data.</text>
</comment>
<sequence>MLLDSDRTFLGKYNDCPSIQFELNEGKSMVIEDRSGNGEAELIDQRGNEFQVPETALINQSRCEIPLSREDNIMSYQHSLRSDANRIGLREMSPRYILQGEKFSPSRICSIGEIIGSEDIDGIVTDNVYQELFSMDGHSENNHEIKALASEIDNVKHDNLQHKTLSNINFHSNFSFFGDVLQDSEPRITHPQSYQHQIRSSGLDKFTAVDRNGKRSILHEVETQAQLMPSIPGVYFDRRQIGYRVRYHNSYVGWVALSRHSSIKDAYEYAKQLWLKARNKSNMDQYQGEQMEMGAGNSLGNRNMGVRKRNRQSNFDDSHQLNQKILCKSGIGNGSSAYFGNRNMESNQIFQSKYYNSECGPRSDYRTHPMIESEYHFPDDTMSKQPFELSCSAELAKISQYSALETMKKLYFATKEYMERWPSSDGYYTIHWSNTSDLSSYLYGEDCEYHKREFTTNKKSRNQRKIYFDSEKENYVQQERLGLGILNIENKKEIENFNYIW</sequence>
<keyword evidence="2" id="KW-1185">Reference proteome</keyword>
<name>A0ABQ8P9L4_9CRYT</name>
<gene>
    <name evidence="1" type="ORF">OJ252_997</name>
</gene>
<evidence type="ECO:0008006" key="3">
    <source>
        <dbReference type="Google" id="ProtNLM"/>
    </source>
</evidence>
<evidence type="ECO:0000313" key="2">
    <source>
        <dbReference type="Proteomes" id="UP001071777"/>
    </source>
</evidence>
<evidence type="ECO:0000313" key="1">
    <source>
        <dbReference type="EMBL" id="KAJ1613287.1"/>
    </source>
</evidence>
<proteinExistence type="predicted"/>
<reference evidence="1" key="1">
    <citation type="submission" date="2022-10" db="EMBL/GenBank/DDBJ databases">
        <title>Adaptive evolution leads to modifications in subtelomeric GC content in a zoonotic Cryptosporidium species.</title>
        <authorList>
            <person name="Li J."/>
            <person name="Feng Y."/>
            <person name="Xiao L."/>
        </authorList>
    </citation>
    <scope>NUCLEOTIDE SEQUENCE</scope>
    <source>
        <strain evidence="1">25894</strain>
    </source>
</reference>